<name>F4KXF6_HALH1</name>
<feature type="domain" description="ABC-2 type transporter transmembrane" evidence="7">
    <location>
        <begin position="20"/>
        <end position="410"/>
    </location>
</feature>
<dbReference type="SUPFAM" id="SSF53850">
    <property type="entry name" value="Periplasmic binding protein-like II"/>
    <property type="match status" value="1"/>
</dbReference>
<dbReference type="OrthoDB" id="9768837at2"/>
<dbReference type="KEGG" id="hhy:Halhy_2453"/>
<evidence type="ECO:0000256" key="4">
    <source>
        <dbReference type="ARBA" id="ARBA00023136"/>
    </source>
</evidence>
<evidence type="ECO:0000259" key="7">
    <source>
        <dbReference type="Pfam" id="PF12698"/>
    </source>
</evidence>
<gene>
    <name evidence="8" type="ordered locus">Halhy_2453</name>
</gene>
<dbReference type="AlphaFoldDB" id="F4KXF6"/>
<feature type="coiled-coil region" evidence="5">
    <location>
        <begin position="129"/>
        <end position="161"/>
    </location>
</feature>
<dbReference type="GO" id="GO:0140359">
    <property type="term" value="F:ABC-type transporter activity"/>
    <property type="evidence" value="ECO:0007669"/>
    <property type="project" value="InterPro"/>
</dbReference>
<sequence>MDKLFLIIKREYLSRVTRPSFIIATLVTPLVFVLFFVIVGFIFSYESDDTKKIAVLDESGILKGALKDEKGFFFKFEQQPLDTLRKNFKASGYDAVLVLPKIDNLFSKDYMVYYYSKGQPTLDVEVHIKDRVRDALRDYKIDALKLERKQLEALNTSVDVEPEPIEKGGQDATRLTGAIGAGIGFIMGFIMYMAVFIYGTMVMRSVMEEKTNRIVEVMVSSVKPFQLMMGKIIGVGAVGLTQVLIWAIMIPVLMTIAQVAMGFDAEQQMQMSQGASNLNPEDTQAMVMAAMAEIGNVNWGLILPLFIIYFLGGYFLYSSLFAAVGSAIGDDMGEAQTLTIPIVIPVILAIYIMIKAVETPTSSLAVFSSIFPLFSPIVMPSILASKPPAWQIITSVVVLIGTSVFFVWLSGRIYRVGILLYGKKGTFREFAKWIFYKE</sequence>
<evidence type="ECO:0000313" key="8">
    <source>
        <dbReference type="EMBL" id="AEE50327.1"/>
    </source>
</evidence>
<keyword evidence="9" id="KW-1185">Reference proteome</keyword>
<feature type="transmembrane region" description="Helical" evidence="6">
    <location>
        <begin position="243"/>
        <end position="263"/>
    </location>
</feature>
<dbReference type="InterPro" id="IPR013525">
    <property type="entry name" value="ABC2_TM"/>
</dbReference>
<reference evidence="8 9" key="1">
    <citation type="journal article" date="2011" name="Stand. Genomic Sci.">
        <title>Complete genome sequence of Haliscomenobacter hydrossis type strain (O).</title>
        <authorList>
            <consortium name="US DOE Joint Genome Institute (JGI-PGF)"/>
            <person name="Daligault H."/>
            <person name="Lapidus A."/>
            <person name="Zeytun A."/>
            <person name="Nolan M."/>
            <person name="Lucas S."/>
            <person name="Del Rio T.G."/>
            <person name="Tice H."/>
            <person name="Cheng J.F."/>
            <person name="Tapia R."/>
            <person name="Han C."/>
            <person name="Goodwin L."/>
            <person name="Pitluck S."/>
            <person name="Liolios K."/>
            <person name="Pagani I."/>
            <person name="Ivanova N."/>
            <person name="Huntemann M."/>
            <person name="Mavromatis K."/>
            <person name="Mikhailova N."/>
            <person name="Pati A."/>
            <person name="Chen A."/>
            <person name="Palaniappan K."/>
            <person name="Land M."/>
            <person name="Hauser L."/>
            <person name="Brambilla E.M."/>
            <person name="Rohde M."/>
            <person name="Verbarg S."/>
            <person name="Goker M."/>
            <person name="Bristow J."/>
            <person name="Eisen J.A."/>
            <person name="Markowitz V."/>
            <person name="Hugenholtz P."/>
            <person name="Kyrpides N.C."/>
            <person name="Klenk H.P."/>
            <person name="Woyke T."/>
        </authorList>
    </citation>
    <scope>NUCLEOTIDE SEQUENCE [LARGE SCALE GENOMIC DNA]</scope>
    <source>
        <strain evidence="9">ATCC 27775 / DSM 1100 / LMG 10767 / O</strain>
    </source>
</reference>
<evidence type="ECO:0000256" key="2">
    <source>
        <dbReference type="ARBA" id="ARBA00022692"/>
    </source>
</evidence>
<evidence type="ECO:0000256" key="5">
    <source>
        <dbReference type="SAM" id="Coils"/>
    </source>
</evidence>
<dbReference type="Proteomes" id="UP000008461">
    <property type="component" value="Chromosome"/>
</dbReference>
<evidence type="ECO:0000313" key="9">
    <source>
        <dbReference type="Proteomes" id="UP000008461"/>
    </source>
</evidence>
<dbReference type="GO" id="GO:0016020">
    <property type="term" value="C:membrane"/>
    <property type="evidence" value="ECO:0007669"/>
    <property type="project" value="UniProtKB-SubCell"/>
</dbReference>
<feature type="transmembrane region" description="Helical" evidence="6">
    <location>
        <begin position="178"/>
        <end position="202"/>
    </location>
</feature>
<dbReference type="EMBL" id="CP002691">
    <property type="protein sequence ID" value="AEE50327.1"/>
    <property type="molecule type" value="Genomic_DNA"/>
</dbReference>
<proteinExistence type="predicted"/>
<dbReference type="PANTHER" id="PTHR43471">
    <property type="entry name" value="ABC TRANSPORTER PERMEASE"/>
    <property type="match status" value="1"/>
</dbReference>
<feature type="transmembrane region" description="Helical" evidence="6">
    <location>
        <begin position="296"/>
        <end position="317"/>
    </location>
</feature>
<evidence type="ECO:0000256" key="1">
    <source>
        <dbReference type="ARBA" id="ARBA00004141"/>
    </source>
</evidence>
<dbReference type="HOGENOM" id="CLU_046841_0_0_10"/>
<dbReference type="eggNOG" id="COG1668">
    <property type="taxonomic scope" value="Bacteria"/>
</dbReference>
<reference key="2">
    <citation type="submission" date="2011-04" db="EMBL/GenBank/DDBJ databases">
        <title>Complete sequence of chromosome of Haliscomenobacter hydrossis DSM 1100.</title>
        <authorList>
            <consortium name="US DOE Joint Genome Institute (JGI-PGF)"/>
            <person name="Lucas S."/>
            <person name="Han J."/>
            <person name="Lapidus A."/>
            <person name="Bruce D."/>
            <person name="Goodwin L."/>
            <person name="Pitluck S."/>
            <person name="Peters L."/>
            <person name="Kyrpides N."/>
            <person name="Mavromatis K."/>
            <person name="Ivanova N."/>
            <person name="Ovchinnikova G."/>
            <person name="Pagani I."/>
            <person name="Daligault H."/>
            <person name="Detter J.C."/>
            <person name="Han C."/>
            <person name="Land M."/>
            <person name="Hauser L."/>
            <person name="Markowitz V."/>
            <person name="Cheng J.-F."/>
            <person name="Hugenholtz P."/>
            <person name="Woyke T."/>
            <person name="Wu D."/>
            <person name="Verbarg S."/>
            <person name="Frueling A."/>
            <person name="Brambilla E."/>
            <person name="Klenk H.-P."/>
            <person name="Eisen J.A."/>
        </authorList>
    </citation>
    <scope>NUCLEOTIDE SEQUENCE</scope>
    <source>
        <strain>DSM 1100</strain>
    </source>
</reference>
<feature type="transmembrane region" description="Helical" evidence="6">
    <location>
        <begin position="364"/>
        <end position="383"/>
    </location>
</feature>
<organism evidence="8 9">
    <name type="scientific">Haliscomenobacter hydrossis (strain ATCC 27775 / DSM 1100 / LMG 10767 / O)</name>
    <dbReference type="NCBI Taxonomy" id="760192"/>
    <lineage>
        <taxon>Bacteria</taxon>
        <taxon>Pseudomonadati</taxon>
        <taxon>Bacteroidota</taxon>
        <taxon>Saprospiria</taxon>
        <taxon>Saprospirales</taxon>
        <taxon>Haliscomenobacteraceae</taxon>
        <taxon>Haliscomenobacter</taxon>
    </lineage>
</organism>
<keyword evidence="3 6" id="KW-1133">Transmembrane helix</keyword>
<keyword evidence="5" id="KW-0175">Coiled coil</keyword>
<protein>
    <recommendedName>
        <fullName evidence="7">ABC-2 type transporter transmembrane domain-containing protein</fullName>
    </recommendedName>
</protein>
<dbReference type="STRING" id="760192.Halhy_2453"/>
<evidence type="ECO:0000256" key="3">
    <source>
        <dbReference type="ARBA" id="ARBA00022989"/>
    </source>
</evidence>
<feature type="transmembrane region" description="Helical" evidence="6">
    <location>
        <begin position="389"/>
        <end position="409"/>
    </location>
</feature>
<evidence type="ECO:0000256" key="6">
    <source>
        <dbReference type="SAM" id="Phobius"/>
    </source>
</evidence>
<dbReference type="Gene3D" id="3.40.190.10">
    <property type="entry name" value="Periplasmic binding protein-like II"/>
    <property type="match status" value="1"/>
</dbReference>
<keyword evidence="2 6" id="KW-0812">Transmembrane</keyword>
<feature type="transmembrane region" description="Helical" evidence="6">
    <location>
        <begin position="337"/>
        <end position="357"/>
    </location>
</feature>
<accession>F4KXF6</accession>
<feature type="transmembrane region" description="Helical" evidence="6">
    <location>
        <begin position="21"/>
        <end position="43"/>
    </location>
</feature>
<comment type="subcellular location">
    <subcellularLocation>
        <location evidence="1">Membrane</location>
        <topology evidence="1">Multi-pass membrane protein</topology>
    </subcellularLocation>
</comment>
<keyword evidence="4 6" id="KW-0472">Membrane</keyword>
<dbReference type="Pfam" id="PF12698">
    <property type="entry name" value="ABC2_membrane_3"/>
    <property type="match status" value="1"/>
</dbReference>
<dbReference type="RefSeq" id="WP_013764876.1">
    <property type="nucleotide sequence ID" value="NC_015510.1"/>
</dbReference>